<feature type="transmembrane region" description="Helical" evidence="1">
    <location>
        <begin position="88"/>
        <end position="110"/>
    </location>
</feature>
<dbReference type="RefSeq" id="WP_188975829.1">
    <property type="nucleotide sequence ID" value="NZ_BMPG01000001.1"/>
</dbReference>
<evidence type="ECO:0000313" key="2">
    <source>
        <dbReference type="EMBL" id="GGL51086.1"/>
    </source>
</evidence>
<keyword evidence="1" id="KW-1133">Transmembrane helix</keyword>
<evidence type="ECO:0000313" key="3">
    <source>
        <dbReference type="Proteomes" id="UP000607197"/>
    </source>
</evidence>
<comment type="caution">
    <text evidence="2">The sequence shown here is derived from an EMBL/GenBank/DDBJ whole genome shotgun (WGS) entry which is preliminary data.</text>
</comment>
<name>A0A830F920_9EURY</name>
<protein>
    <submittedName>
        <fullName evidence="2">Uncharacterized protein</fullName>
    </submittedName>
</protein>
<dbReference type="Proteomes" id="UP000607197">
    <property type="component" value="Unassembled WGS sequence"/>
</dbReference>
<sequence length="121" mass="12546">MLDDSERRAVAVDFITAGSAVVVAALQLRSFHPPFAPWVAGVAAVATAGLLAAADRSRAGVYALVAVGVAAILGIVWAVAAADDVFRSVPWLLLGIGVGALANRLAFGVIRPLPDFRRERV</sequence>
<dbReference type="EMBL" id="BMPG01000001">
    <property type="protein sequence ID" value="GGL51086.1"/>
    <property type="molecule type" value="Genomic_DNA"/>
</dbReference>
<feature type="transmembrane region" description="Helical" evidence="1">
    <location>
        <begin position="9"/>
        <end position="29"/>
    </location>
</feature>
<reference evidence="2" key="1">
    <citation type="journal article" date="2014" name="Int. J. Syst. Evol. Microbiol.">
        <title>Complete genome sequence of Corynebacterium casei LMG S-19264T (=DSM 44701T), isolated from a smear-ripened cheese.</title>
        <authorList>
            <consortium name="US DOE Joint Genome Institute (JGI-PGF)"/>
            <person name="Walter F."/>
            <person name="Albersmeier A."/>
            <person name="Kalinowski J."/>
            <person name="Ruckert C."/>
        </authorList>
    </citation>
    <scope>NUCLEOTIDE SEQUENCE</scope>
    <source>
        <strain evidence="2">JCM 19596</strain>
    </source>
</reference>
<keyword evidence="1" id="KW-0812">Transmembrane</keyword>
<reference evidence="2" key="2">
    <citation type="submission" date="2020-09" db="EMBL/GenBank/DDBJ databases">
        <authorList>
            <person name="Sun Q."/>
            <person name="Ohkuma M."/>
        </authorList>
    </citation>
    <scope>NUCLEOTIDE SEQUENCE</scope>
    <source>
        <strain evidence="2">JCM 19596</strain>
    </source>
</reference>
<keyword evidence="1" id="KW-0472">Membrane</keyword>
<organism evidence="2 3">
    <name type="scientific">Halocalculus aciditolerans</name>
    <dbReference type="NCBI Taxonomy" id="1383812"/>
    <lineage>
        <taxon>Archaea</taxon>
        <taxon>Methanobacteriati</taxon>
        <taxon>Methanobacteriota</taxon>
        <taxon>Stenosarchaea group</taxon>
        <taxon>Halobacteria</taxon>
        <taxon>Halobacteriales</taxon>
        <taxon>Halobacteriaceae</taxon>
        <taxon>Halocalculus</taxon>
    </lineage>
</organism>
<dbReference type="AlphaFoldDB" id="A0A830F920"/>
<proteinExistence type="predicted"/>
<dbReference type="OrthoDB" id="351371at2157"/>
<accession>A0A830F920</accession>
<gene>
    <name evidence="2" type="ORF">GCM10009039_06700</name>
</gene>
<keyword evidence="3" id="KW-1185">Reference proteome</keyword>
<feature type="transmembrane region" description="Helical" evidence="1">
    <location>
        <begin position="35"/>
        <end position="54"/>
    </location>
</feature>
<evidence type="ECO:0000256" key="1">
    <source>
        <dbReference type="SAM" id="Phobius"/>
    </source>
</evidence>
<feature type="transmembrane region" description="Helical" evidence="1">
    <location>
        <begin position="61"/>
        <end position="82"/>
    </location>
</feature>